<dbReference type="PANTHER" id="PTHR24166">
    <property type="entry name" value="ROLLING PEBBLES, ISOFORM B"/>
    <property type="match status" value="1"/>
</dbReference>
<feature type="repeat" description="ANK" evidence="3">
    <location>
        <begin position="440"/>
        <end position="473"/>
    </location>
</feature>
<feature type="chain" id="PRO_5001987843" evidence="4">
    <location>
        <begin position="22"/>
        <end position="499"/>
    </location>
</feature>
<feature type="repeat" description="ANK" evidence="3">
    <location>
        <begin position="301"/>
        <end position="333"/>
    </location>
</feature>
<accession>A0A0A2GS26</accession>
<organism evidence="5 6">
    <name type="scientific">Dokdonia donghaensis DSW-1</name>
    <dbReference type="NCBI Taxonomy" id="1300343"/>
    <lineage>
        <taxon>Bacteria</taxon>
        <taxon>Pseudomonadati</taxon>
        <taxon>Bacteroidota</taxon>
        <taxon>Flavobacteriia</taxon>
        <taxon>Flavobacteriales</taxon>
        <taxon>Flavobacteriaceae</taxon>
        <taxon>Dokdonia</taxon>
    </lineage>
</organism>
<feature type="repeat" description="ANK" evidence="3">
    <location>
        <begin position="407"/>
        <end position="439"/>
    </location>
</feature>
<keyword evidence="4" id="KW-0732">Signal</keyword>
<keyword evidence="1" id="KW-0677">Repeat</keyword>
<feature type="repeat" description="ANK" evidence="3">
    <location>
        <begin position="93"/>
        <end position="125"/>
    </location>
</feature>
<protein>
    <submittedName>
        <fullName evidence="5">Ankyrin</fullName>
    </submittedName>
</protein>
<dbReference type="PROSITE" id="PS50088">
    <property type="entry name" value="ANK_REPEAT"/>
    <property type="match status" value="6"/>
</dbReference>
<feature type="signal peptide" evidence="4">
    <location>
        <begin position="1"/>
        <end position="21"/>
    </location>
</feature>
<dbReference type="Pfam" id="PF13637">
    <property type="entry name" value="Ank_4"/>
    <property type="match status" value="1"/>
</dbReference>
<dbReference type="KEGG" id="ddo:I597_1845"/>
<comment type="caution">
    <text evidence="5">The sequence shown here is derived from an EMBL/GenBank/DDBJ whole genome shotgun (WGS) entry which is preliminary data.</text>
</comment>
<proteinExistence type="predicted"/>
<dbReference type="PANTHER" id="PTHR24166:SF48">
    <property type="entry name" value="PROTEIN VAPYRIN"/>
    <property type="match status" value="1"/>
</dbReference>
<evidence type="ECO:0000256" key="2">
    <source>
        <dbReference type="ARBA" id="ARBA00023043"/>
    </source>
</evidence>
<evidence type="ECO:0000256" key="1">
    <source>
        <dbReference type="ARBA" id="ARBA00022737"/>
    </source>
</evidence>
<dbReference type="PATRIC" id="fig|1300343.5.peg.1855"/>
<dbReference type="InterPro" id="IPR002110">
    <property type="entry name" value="Ankyrin_rpt"/>
</dbReference>
<evidence type="ECO:0000256" key="4">
    <source>
        <dbReference type="SAM" id="SignalP"/>
    </source>
</evidence>
<dbReference type="Gene3D" id="1.25.40.20">
    <property type="entry name" value="Ankyrin repeat-containing domain"/>
    <property type="match status" value="2"/>
</dbReference>
<dbReference type="InterPro" id="IPR036770">
    <property type="entry name" value="Ankyrin_rpt-contain_sf"/>
</dbReference>
<evidence type="ECO:0000256" key="3">
    <source>
        <dbReference type="PROSITE-ProRule" id="PRU00023"/>
    </source>
</evidence>
<dbReference type="Pfam" id="PF12796">
    <property type="entry name" value="Ank_2"/>
    <property type="match status" value="2"/>
</dbReference>
<evidence type="ECO:0000313" key="6">
    <source>
        <dbReference type="Proteomes" id="UP000030140"/>
    </source>
</evidence>
<reference evidence="5 6" key="1">
    <citation type="submission" date="2014-10" db="EMBL/GenBank/DDBJ databases">
        <title>Draft genome sequence of the proteorhodopsin-containing marine bacterium Dokdonia donghaensis.</title>
        <authorList>
            <person name="Gomez-Consarnau L."/>
            <person name="Gonzalez J.M."/>
            <person name="Riedel T."/>
            <person name="Jaenicke S."/>
            <person name="Wagner-Doebler I."/>
            <person name="Fuhrman J.A."/>
        </authorList>
    </citation>
    <scope>NUCLEOTIDE SEQUENCE [LARGE SCALE GENOMIC DNA]</scope>
    <source>
        <strain evidence="5 6">DSW-1</strain>
    </source>
</reference>
<dbReference type="AlphaFoldDB" id="A0A0A2GS26"/>
<sequence>MKRAHNILLLAILLASTLANAQDDNIFLNRDFWKGEVTVSTVTQKIKEGNDPAMLNANAFDATVYALLEKKDVAVIKYLISQLGNDVAKKTHDSRIYLHWAAYTGDLATVNYLLDQGSDVTALDSHSFTPLAFGINAGQINPEIIEAFEKAGVNLTAQKSDTGVNLLLLAAPSLKTDADLDYFLNKGFDINATDTNGNGIFNYAAKKGNINFLKSLVARGVAYKELASDGGNAFMFAAQGGRGYSNSLAVYEYLQSLGLEANVVTKQGTTPLHRLAYSNKDAAIFNFFINAGVDVNQKDKSGTTAFHNAAARNNLAIVQLLAKQLTDINTVNDKGQTPLMLAVGGNDMSVVQYILDNGGDAFAKDKAGNSLASYLVQLYSARNPKAFESKLALLSKKGVSLTTTQAEGNTPLHLAVLKNDVNLVKQLLAYKPAINAKNSEGLTALHIAAMKAKDDRLMKLLIASGADHKVKTDFEESVLDLATENELLQQNNIPLTFLK</sequence>
<feature type="repeat" description="ANK" evidence="3">
    <location>
        <begin position="267"/>
        <end position="300"/>
    </location>
</feature>
<keyword evidence="2 3" id="KW-0040">ANK repeat</keyword>
<dbReference type="Pfam" id="PF00023">
    <property type="entry name" value="Ank"/>
    <property type="match status" value="1"/>
</dbReference>
<evidence type="ECO:0000313" key="5">
    <source>
        <dbReference type="EMBL" id="KGO05982.1"/>
    </source>
</evidence>
<dbReference type="Proteomes" id="UP000030140">
    <property type="component" value="Unassembled WGS sequence"/>
</dbReference>
<dbReference type="SMART" id="SM00248">
    <property type="entry name" value="ANK"/>
    <property type="match status" value="10"/>
</dbReference>
<feature type="repeat" description="ANK" evidence="3">
    <location>
        <begin position="334"/>
        <end position="366"/>
    </location>
</feature>
<keyword evidence="6" id="KW-1185">Reference proteome</keyword>
<dbReference type="InterPro" id="IPR050889">
    <property type="entry name" value="Dendritic_Spine_Reg/Scaffold"/>
</dbReference>
<dbReference type="PROSITE" id="PS50297">
    <property type="entry name" value="ANK_REP_REGION"/>
    <property type="match status" value="6"/>
</dbReference>
<gene>
    <name evidence="5" type="ORF">NV36_03415</name>
</gene>
<dbReference type="SUPFAM" id="SSF48403">
    <property type="entry name" value="Ankyrin repeat"/>
    <property type="match status" value="2"/>
</dbReference>
<dbReference type="EMBL" id="JSAQ01000001">
    <property type="protein sequence ID" value="KGO05982.1"/>
    <property type="molecule type" value="Genomic_DNA"/>
</dbReference>
<name>A0A0A2GS26_9FLAO</name>
<dbReference type="RefSeq" id="WP_035324999.1">
    <property type="nucleotide sequence ID" value="NZ_CP015125.1"/>
</dbReference>
<dbReference type="OrthoDB" id="2575953at2"/>